<evidence type="ECO:0000256" key="3">
    <source>
        <dbReference type="ARBA" id="ARBA00022741"/>
    </source>
</evidence>
<dbReference type="InterPro" id="IPR045851">
    <property type="entry name" value="AMP-bd_C_sf"/>
</dbReference>
<accession>F4G6N1</accession>
<dbReference type="eggNOG" id="COG0318">
    <property type="taxonomic scope" value="Bacteria"/>
</dbReference>
<dbReference type="PANTHER" id="PTHR43107">
    <property type="entry name" value="LONG-CHAIN FATTY ACID TRANSPORT PROTEIN"/>
    <property type="match status" value="1"/>
</dbReference>
<keyword evidence="4" id="KW-0067">ATP-binding</keyword>
<evidence type="ECO:0000256" key="2">
    <source>
        <dbReference type="ARBA" id="ARBA00022598"/>
    </source>
</evidence>
<dbReference type="GO" id="GO:0044539">
    <property type="term" value="P:long-chain fatty acid import into cell"/>
    <property type="evidence" value="ECO:0007669"/>
    <property type="project" value="TreeGrafter"/>
</dbReference>
<keyword evidence="3" id="KW-0547">Nucleotide-binding</keyword>
<dbReference type="InterPro" id="IPR042099">
    <property type="entry name" value="ANL_N_sf"/>
</dbReference>
<dbReference type="RefSeq" id="WP_013722522.1">
    <property type="nucleotide sequence ID" value="NC_015422.1"/>
</dbReference>
<reference evidence="7 8" key="2">
    <citation type="submission" date="2011-04" db="EMBL/GenBank/DDBJ databases">
        <title>Complete sequence of chromosome of Alicycliphilus denitrificans K601.</title>
        <authorList>
            <consortium name="US DOE Joint Genome Institute"/>
            <person name="Lucas S."/>
            <person name="Han J."/>
            <person name="Lapidus A."/>
            <person name="Cheng J.-F."/>
            <person name="Goodwin L."/>
            <person name="Pitluck S."/>
            <person name="Peters L."/>
            <person name="Zeytun A."/>
            <person name="Detter J.C."/>
            <person name="Han C."/>
            <person name="Tapia R."/>
            <person name="Land M."/>
            <person name="Hauser L."/>
            <person name="Kyrpides N."/>
            <person name="Ivanova N."/>
            <person name="Mikhailova N."/>
            <person name="Pagani I."/>
            <person name="Oosterkamp M."/>
            <person name="Pieper D."/>
            <person name="van Berkel W."/>
            <person name="Langenhoff A."/>
            <person name="Smidt H."/>
            <person name="Stams A."/>
            <person name="Woyke T."/>
        </authorList>
    </citation>
    <scope>NUCLEOTIDE SEQUENCE [LARGE SCALE GENOMIC DNA]</scope>
    <source>
        <strain evidence="8">DSM 14773 / CIP 107495 / K601</strain>
    </source>
</reference>
<dbReference type="GO" id="GO:0005524">
    <property type="term" value="F:ATP binding"/>
    <property type="evidence" value="ECO:0007669"/>
    <property type="project" value="UniProtKB-KW"/>
</dbReference>
<reference evidence="7 8" key="1">
    <citation type="journal article" date="2011" name="J. Bacteriol.">
        <title>Genome Sequences of Alicycliphilus denitrificans Strains BC and K601T.</title>
        <authorList>
            <person name="Oosterkamp M.J."/>
            <person name="Veuskens T."/>
            <person name="Plugge C.M."/>
            <person name="Langenhoff A.A."/>
            <person name="Gerritse J."/>
            <person name="van Berkel W.J."/>
            <person name="Pieper D.H."/>
            <person name="Junca H."/>
            <person name="Goodwin L.A."/>
            <person name="Daligault H.E."/>
            <person name="Bruce D.C."/>
            <person name="Detter J.C."/>
            <person name="Tapia R."/>
            <person name="Han C.S."/>
            <person name="Land M.L."/>
            <person name="Hauser L.J."/>
            <person name="Smidt H."/>
            <person name="Stams A.J."/>
        </authorList>
    </citation>
    <scope>NUCLEOTIDE SEQUENCE [LARGE SCALE GENOMIC DNA]</scope>
    <source>
        <strain evidence="8">DSM 14773 / CIP 107495 / K601</strain>
    </source>
</reference>
<evidence type="ECO:0000259" key="6">
    <source>
        <dbReference type="Pfam" id="PF13193"/>
    </source>
</evidence>
<evidence type="ECO:0000256" key="1">
    <source>
        <dbReference type="ARBA" id="ARBA00006432"/>
    </source>
</evidence>
<keyword evidence="8" id="KW-1185">Reference proteome</keyword>
<evidence type="ECO:0000313" key="8">
    <source>
        <dbReference type="Proteomes" id="UP000007938"/>
    </source>
</evidence>
<protein>
    <submittedName>
        <fullName evidence="7">Long-chain-fatty-acid--CoA ligase</fullName>
        <ecNumber evidence="7">6.2.1.3</ecNumber>
    </submittedName>
</protein>
<dbReference type="HOGENOM" id="CLU_000022_59_0_4"/>
<gene>
    <name evidence="7" type="ordered locus">Alide2_3080</name>
</gene>
<proteinExistence type="inferred from homology"/>
<evidence type="ECO:0000259" key="5">
    <source>
        <dbReference type="Pfam" id="PF00501"/>
    </source>
</evidence>
<dbReference type="InterPro" id="IPR020845">
    <property type="entry name" value="AMP-binding_CS"/>
</dbReference>
<dbReference type="InterPro" id="IPR025110">
    <property type="entry name" value="AMP-bd_C"/>
</dbReference>
<dbReference type="PANTHER" id="PTHR43107:SF15">
    <property type="entry name" value="FATTY ACID TRANSPORT PROTEIN 3, ISOFORM A"/>
    <property type="match status" value="1"/>
</dbReference>
<dbReference type="OrthoDB" id="9766486at2"/>
<dbReference type="EC" id="6.2.1.3" evidence="7"/>
<dbReference type="Proteomes" id="UP000007938">
    <property type="component" value="Chromosome"/>
</dbReference>
<sequence length="534" mass="57618">MYSRIHEPHACTLTDALREWATSCPGAPWLEDSQGSAFTVGQALTGSQRFASFLHHRLGVQPEERVGVFMSNSCAMVATTFGIGYLRATAVMLNTELRSAFLRHQLNDCQLSTVVVDAALVEHIASLADELPHLRTLVVVGDAPAAVPGHWHQVAWTDSSACAPWEGPAPQPEDIFCIMYTSGTTGPSKGVLMPHCHCALIGLGAIRSLEITEADKYYICLPLFHANGLFMQLGATVLAGIPAFLKQKFSASTWLADIRRSGATLTNHLGTTAMFVINQPPTEQDRDHRLRASLSAPNPAQHEAVFRERFGVKDVLSGFGMTEVGIPIWGRIGHAAPNAAGWAHEDRFEICIADPETDVPVPAGQAGEILVRPKVPFGFMAGYLNVPAKTVEAWRNLWFHTGDAGMRDAQGLITFVDRIKDCIRRRGENISATEVEAVVGQLPGIHEVAAYAVPAQGAGGEDEVMLALVPSDGAVLDMADIALQAGALLPRFAKPRYLRQMDSLPKTATGKIQRAILRQQGSAGAYDAETAHAR</sequence>
<dbReference type="STRING" id="596154.Alide2_3080"/>
<name>F4G6N1_ALIDK</name>
<dbReference type="PROSITE" id="PS00455">
    <property type="entry name" value="AMP_BINDING"/>
    <property type="match status" value="1"/>
</dbReference>
<dbReference type="GO" id="GO:0005324">
    <property type="term" value="F:long-chain fatty acid transmembrane transporter activity"/>
    <property type="evidence" value="ECO:0007669"/>
    <property type="project" value="TreeGrafter"/>
</dbReference>
<organism evidence="7 8">
    <name type="scientific">Alicycliphilus denitrificans (strain DSM 14773 / CIP 107495 / K601)</name>
    <dbReference type="NCBI Taxonomy" id="596154"/>
    <lineage>
        <taxon>Bacteria</taxon>
        <taxon>Pseudomonadati</taxon>
        <taxon>Pseudomonadota</taxon>
        <taxon>Betaproteobacteria</taxon>
        <taxon>Burkholderiales</taxon>
        <taxon>Comamonadaceae</taxon>
        <taxon>Alicycliphilus</taxon>
    </lineage>
</organism>
<evidence type="ECO:0000313" key="7">
    <source>
        <dbReference type="EMBL" id="AEB85422.1"/>
    </source>
</evidence>
<keyword evidence="2 7" id="KW-0436">Ligase</keyword>
<dbReference type="KEGG" id="adk:Alide2_3080"/>
<dbReference type="AlphaFoldDB" id="F4G6N1"/>
<dbReference type="EMBL" id="CP002657">
    <property type="protein sequence ID" value="AEB85422.1"/>
    <property type="molecule type" value="Genomic_DNA"/>
</dbReference>
<dbReference type="InterPro" id="IPR000873">
    <property type="entry name" value="AMP-dep_synth/lig_dom"/>
</dbReference>
<comment type="similarity">
    <text evidence="1">Belongs to the ATP-dependent AMP-binding enzyme family.</text>
</comment>
<dbReference type="GO" id="GO:0005886">
    <property type="term" value="C:plasma membrane"/>
    <property type="evidence" value="ECO:0007669"/>
    <property type="project" value="TreeGrafter"/>
</dbReference>
<dbReference type="Gene3D" id="3.30.300.30">
    <property type="match status" value="1"/>
</dbReference>
<dbReference type="Pfam" id="PF00501">
    <property type="entry name" value="AMP-binding"/>
    <property type="match status" value="1"/>
</dbReference>
<evidence type="ECO:0000256" key="4">
    <source>
        <dbReference type="ARBA" id="ARBA00022840"/>
    </source>
</evidence>
<dbReference type="Pfam" id="PF13193">
    <property type="entry name" value="AMP-binding_C"/>
    <property type="match status" value="1"/>
</dbReference>
<dbReference type="GO" id="GO:0004467">
    <property type="term" value="F:long-chain fatty acid-CoA ligase activity"/>
    <property type="evidence" value="ECO:0007669"/>
    <property type="project" value="UniProtKB-EC"/>
</dbReference>
<dbReference type="SUPFAM" id="SSF56801">
    <property type="entry name" value="Acetyl-CoA synthetase-like"/>
    <property type="match status" value="1"/>
</dbReference>
<dbReference type="Gene3D" id="3.40.50.12780">
    <property type="entry name" value="N-terminal domain of ligase-like"/>
    <property type="match status" value="1"/>
</dbReference>
<feature type="domain" description="AMP-binding enzyme C-terminal" evidence="6">
    <location>
        <begin position="434"/>
        <end position="511"/>
    </location>
</feature>
<feature type="domain" description="AMP-dependent synthetase/ligase" evidence="5">
    <location>
        <begin position="18"/>
        <end position="384"/>
    </location>
</feature>